<evidence type="ECO:0000256" key="3">
    <source>
        <dbReference type="ARBA" id="ARBA00008281"/>
    </source>
</evidence>
<dbReference type="AlphaFoldDB" id="A0A6M1LNH0"/>
<dbReference type="GO" id="GO:0071978">
    <property type="term" value="P:bacterial-type flagellum-dependent swarming motility"/>
    <property type="evidence" value="ECO:0007669"/>
    <property type="project" value="TreeGrafter"/>
</dbReference>
<reference evidence="11 12" key="2">
    <citation type="submission" date="2020-03" db="EMBL/GenBank/DDBJ databases">
        <title>Roseomonas stagni sp. nov., isolated from pond water in Japan.</title>
        <authorList>
            <person name="Furuhata K."/>
            <person name="Miyamoto H."/>
            <person name="Goto K."/>
        </authorList>
    </citation>
    <scope>NUCLEOTIDE SEQUENCE [LARGE SCALE GENOMIC DNA]</scope>
    <source>
        <strain evidence="11 12">PeD5</strain>
    </source>
</reference>
<keyword evidence="9 10" id="KW-0472">Membrane</keyword>
<protein>
    <recommendedName>
        <fullName evidence="10">Flagellar protein FliL</fullName>
    </recommendedName>
</protein>
<sequence>MTDAASKPKDAPAKKGKARLLIIAGAIVLLAGGGAGAAFFLKLPPFGGGEASHEEAGAPQAAPPVFVEIPDIVANLNAGARRQSFVRVKARLEVARREDAAIATAAMPRLQDLFTTYLREMRPEELRGSIGTQRLREELLARANLATRPGTVTDVLFVELIVQ</sequence>
<evidence type="ECO:0000256" key="9">
    <source>
        <dbReference type="ARBA" id="ARBA00023136"/>
    </source>
</evidence>
<dbReference type="GO" id="GO:0009425">
    <property type="term" value="C:bacterial-type flagellum basal body"/>
    <property type="evidence" value="ECO:0007669"/>
    <property type="project" value="InterPro"/>
</dbReference>
<comment type="caution">
    <text evidence="11">The sequence shown here is derived from an EMBL/GenBank/DDBJ whole genome shotgun (WGS) entry which is preliminary data.</text>
</comment>
<name>A0A6M1LNH0_9PROT</name>
<dbReference type="GO" id="GO:0006935">
    <property type="term" value="P:chemotaxis"/>
    <property type="evidence" value="ECO:0007669"/>
    <property type="project" value="UniProtKB-KW"/>
</dbReference>
<dbReference type="PANTHER" id="PTHR35091:SF2">
    <property type="entry name" value="FLAGELLAR PROTEIN FLIL"/>
    <property type="match status" value="1"/>
</dbReference>
<evidence type="ECO:0000256" key="8">
    <source>
        <dbReference type="ARBA" id="ARBA00022989"/>
    </source>
</evidence>
<keyword evidence="7 10" id="KW-0283">Flagellar rotation</keyword>
<keyword evidence="11" id="KW-0966">Cell projection</keyword>
<comment type="similarity">
    <text evidence="3 10">Belongs to the FliL family.</text>
</comment>
<keyword evidence="10" id="KW-0997">Cell inner membrane</keyword>
<proteinExistence type="inferred from homology"/>
<accession>A0A6M1LNH0</accession>
<organism evidence="11 12">
    <name type="scientific">Falsiroseomonas algicola</name>
    <dbReference type="NCBI Taxonomy" id="2716930"/>
    <lineage>
        <taxon>Bacteria</taxon>
        <taxon>Pseudomonadati</taxon>
        <taxon>Pseudomonadota</taxon>
        <taxon>Alphaproteobacteria</taxon>
        <taxon>Acetobacterales</taxon>
        <taxon>Roseomonadaceae</taxon>
        <taxon>Falsiroseomonas</taxon>
    </lineage>
</organism>
<dbReference type="GO" id="GO:0005886">
    <property type="term" value="C:plasma membrane"/>
    <property type="evidence" value="ECO:0007669"/>
    <property type="project" value="UniProtKB-SubCell"/>
</dbReference>
<gene>
    <name evidence="11" type="primary">fliL</name>
    <name evidence="11" type="ORF">G3576_17045</name>
</gene>
<evidence type="ECO:0000256" key="5">
    <source>
        <dbReference type="ARBA" id="ARBA00022500"/>
    </source>
</evidence>
<dbReference type="InterPro" id="IPR005503">
    <property type="entry name" value="FliL"/>
</dbReference>
<evidence type="ECO:0000256" key="6">
    <source>
        <dbReference type="ARBA" id="ARBA00022692"/>
    </source>
</evidence>
<dbReference type="RefSeq" id="WP_164695628.1">
    <property type="nucleotide sequence ID" value="NZ_JAAIKB010000006.1"/>
</dbReference>
<keyword evidence="11" id="KW-0282">Flagellum</keyword>
<evidence type="ECO:0000256" key="1">
    <source>
        <dbReference type="ARBA" id="ARBA00002254"/>
    </source>
</evidence>
<keyword evidence="6 10" id="KW-0812">Transmembrane</keyword>
<keyword evidence="4" id="KW-1003">Cell membrane</keyword>
<dbReference type="PANTHER" id="PTHR35091">
    <property type="entry name" value="FLAGELLAR PROTEIN FLIL"/>
    <property type="match status" value="1"/>
</dbReference>
<evidence type="ECO:0000256" key="2">
    <source>
        <dbReference type="ARBA" id="ARBA00004162"/>
    </source>
</evidence>
<comment type="function">
    <text evidence="1 10">Controls the rotational direction of flagella during chemotaxis.</text>
</comment>
<keyword evidence="11" id="KW-0969">Cilium</keyword>
<reference evidence="11 12" key="1">
    <citation type="submission" date="2020-02" db="EMBL/GenBank/DDBJ databases">
        <authorList>
            <person name="Kim H.M."/>
            <person name="Jeon C.O."/>
        </authorList>
    </citation>
    <scope>NUCLEOTIDE SEQUENCE [LARGE SCALE GENOMIC DNA]</scope>
    <source>
        <strain evidence="11 12">PeD5</strain>
    </source>
</reference>
<keyword evidence="5 10" id="KW-0145">Chemotaxis</keyword>
<evidence type="ECO:0000256" key="7">
    <source>
        <dbReference type="ARBA" id="ARBA00022779"/>
    </source>
</evidence>
<dbReference type="Pfam" id="PF03748">
    <property type="entry name" value="FliL"/>
    <property type="match status" value="1"/>
</dbReference>
<keyword evidence="12" id="KW-1185">Reference proteome</keyword>
<dbReference type="Proteomes" id="UP000475385">
    <property type="component" value="Unassembled WGS sequence"/>
</dbReference>
<comment type="subcellular location">
    <subcellularLocation>
        <location evidence="10">Cell inner membrane</location>
    </subcellularLocation>
    <subcellularLocation>
        <location evidence="2">Cell membrane</location>
        <topology evidence="2">Single-pass membrane protein</topology>
    </subcellularLocation>
</comment>
<keyword evidence="8 10" id="KW-1133">Transmembrane helix</keyword>
<evidence type="ECO:0000256" key="4">
    <source>
        <dbReference type="ARBA" id="ARBA00022475"/>
    </source>
</evidence>
<feature type="transmembrane region" description="Helical" evidence="10">
    <location>
        <begin position="20"/>
        <end position="41"/>
    </location>
</feature>
<evidence type="ECO:0000313" key="11">
    <source>
        <dbReference type="EMBL" id="NGM21733.1"/>
    </source>
</evidence>
<evidence type="ECO:0000256" key="10">
    <source>
        <dbReference type="RuleBase" id="RU364125"/>
    </source>
</evidence>
<dbReference type="EMBL" id="JAAIKB010000006">
    <property type="protein sequence ID" value="NGM21733.1"/>
    <property type="molecule type" value="Genomic_DNA"/>
</dbReference>
<evidence type="ECO:0000313" key="12">
    <source>
        <dbReference type="Proteomes" id="UP000475385"/>
    </source>
</evidence>